<proteinExistence type="predicted"/>
<dbReference type="Proteomes" id="UP000195766">
    <property type="component" value="Unassembled WGS sequence"/>
</dbReference>
<organism evidence="2 3">
    <name type="scientific">Brevundimonas diminuta 3F5N</name>
    <dbReference type="NCBI Taxonomy" id="1255603"/>
    <lineage>
        <taxon>Bacteria</taxon>
        <taxon>Pseudomonadati</taxon>
        <taxon>Pseudomonadota</taxon>
        <taxon>Alphaproteobacteria</taxon>
        <taxon>Caulobacterales</taxon>
        <taxon>Caulobacteraceae</taxon>
        <taxon>Brevundimonas</taxon>
    </lineage>
</organism>
<gene>
    <name evidence="2" type="ORF">FM111_06850</name>
</gene>
<evidence type="ECO:0000256" key="1">
    <source>
        <dbReference type="SAM" id="MobiDB-lite"/>
    </source>
</evidence>
<accession>A0A1R4FTK8</accession>
<sequence>MLRQTRPGYKRHAGLKRGFEARQGGRLPPSPDILSLGRR</sequence>
<dbReference type="AlphaFoldDB" id="A0A1R4FTK8"/>
<protein>
    <submittedName>
        <fullName evidence="2">Uncharacterized protein</fullName>
    </submittedName>
</protein>
<feature type="region of interest" description="Disordered" evidence="1">
    <location>
        <begin position="1"/>
        <end position="39"/>
    </location>
</feature>
<reference evidence="2 3" key="1">
    <citation type="submission" date="2017-02" db="EMBL/GenBank/DDBJ databases">
        <authorList>
            <person name="Peterson S.W."/>
        </authorList>
    </citation>
    <scope>NUCLEOTIDE SEQUENCE [LARGE SCALE GENOMIC DNA]</scope>
    <source>
        <strain evidence="2 3">3F5N</strain>
    </source>
</reference>
<name>A0A1R4FTK8_BREDI</name>
<evidence type="ECO:0000313" key="3">
    <source>
        <dbReference type="Proteomes" id="UP000195766"/>
    </source>
</evidence>
<dbReference type="EMBL" id="FUIE01000036">
    <property type="protein sequence ID" value="SJM59062.1"/>
    <property type="molecule type" value="Genomic_DNA"/>
</dbReference>
<evidence type="ECO:0000313" key="2">
    <source>
        <dbReference type="EMBL" id="SJM59062.1"/>
    </source>
</evidence>